<proteinExistence type="predicted"/>
<feature type="region of interest" description="Disordered" evidence="1">
    <location>
        <begin position="179"/>
        <end position="215"/>
    </location>
</feature>
<name>A0A8J2M733_9BILA</name>
<dbReference type="EMBL" id="CAKAEH010001437">
    <property type="protein sequence ID" value="CAG9536248.1"/>
    <property type="molecule type" value="Genomic_DNA"/>
</dbReference>
<reference evidence="2" key="1">
    <citation type="submission" date="2021-09" db="EMBL/GenBank/DDBJ databases">
        <authorList>
            <consortium name="Pathogen Informatics"/>
        </authorList>
    </citation>
    <scope>NUCLEOTIDE SEQUENCE</scope>
</reference>
<feature type="compositionally biased region" description="Basic and acidic residues" evidence="1">
    <location>
        <begin position="199"/>
        <end position="210"/>
    </location>
</feature>
<feature type="region of interest" description="Disordered" evidence="1">
    <location>
        <begin position="110"/>
        <end position="158"/>
    </location>
</feature>
<accession>A0A8J2M733</accession>
<feature type="compositionally biased region" description="Low complexity" evidence="1">
    <location>
        <begin position="137"/>
        <end position="156"/>
    </location>
</feature>
<dbReference type="OrthoDB" id="5857738at2759"/>
<dbReference type="Proteomes" id="UP000746747">
    <property type="component" value="Unassembled WGS sequence"/>
</dbReference>
<gene>
    <name evidence="2" type="ORF">CJOHNSTONI_LOCUS6188</name>
</gene>
<evidence type="ECO:0000313" key="3">
    <source>
        <dbReference type="Proteomes" id="UP000746747"/>
    </source>
</evidence>
<organism evidence="2 3">
    <name type="scientific">Cercopithifilaria johnstoni</name>
    <dbReference type="NCBI Taxonomy" id="2874296"/>
    <lineage>
        <taxon>Eukaryota</taxon>
        <taxon>Metazoa</taxon>
        <taxon>Ecdysozoa</taxon>
        <taxon>Nematoda</taxon>
        <taxon>Chromadorea</taxon>
        <taxon>Rhabditida</taxon>
        <taxon>Spirurina</taxon>
        <taxon>Spiruromorpha</taxon>
        <taxon>Filarioidea</taxon>
        <taxon>Onchocercidae</taxon>
        <taxon>Cercopithifilaria</taxon>
    </lineage>
</organism>
<comment type="caution">
    <text evidence="2">The sequence shown here is derived from an EMBL/GenBank/DDBJ whole genome shotgun (WGS) entry which is preliminary data.</text>
</comment>
<dbReference type="AlphaFoldDB" id="A0A8J2M733"/>
<evidence type="ECO:0000256" key="1">
    <source>
        <dbReference type="SAM" id="MobiDB-lite"/>
    </source>
</evidence>
<keyword evidence="3" id="KW-1185">Reference proteome</keyword>
<evidence type="ECO:0000313" key="2">
    <source>
        <dbReference type="EMBL" id="CAG9536248.1"/>
    </source>
</evidence>
<protein>
    <submittedName>
        <fullName evidence="2">Uncharacterized protein</fullName>
    </submittedName>
</protein>
<feature type="compositionally biased region" description="Low complexity" evidence="1">
    <location>
        <begin position="181"/>
        <end position="198"/>
    </location>
</feature>
<sequence length="409" mass="46574">MELRQQQTPIEQFQKLSLIPHAEYKQISAKKEKFGVTADKLLSGYPTSDSYERKSLDGLNIRTVQKSIFKSDITKQSPFKKACTSTNGSSSASIINSITDEMSEINEENIFDMDNSEGSSSLRSRDSSRRLMKHNSAKIASDNNSSISNSSNVSSSLPAKRLMQTKQYIPQPVIQENEYESTNTSEISSKTISSSTMRTSERYKSYETKKHERKKKLKYSNKNQNNMNNVNTGFNKLNSESIQIYQSRSSCSADSQSSRESNILNKKSYKVKSKRSIIYMNSLANIEYDDDGFEKSEKSNILWDHSMPKHTNLLADIDNCSRKSEHVGKKCFKSVAVQTIHSESDSDDLLSPLFTPLLLKNIEENMKGMNEKEIISTIIQTHVKLIKRQAQREKRILDEWNSVISDLEE</sequence>